<organism evidence="8 9">
    <name type="scientific">Litorilituus lipolyticus</name>
    <dbReference type="NCBI Taxonomy" id="2491017"/>
    <lineage>
        <taxon>Bacteria</taxon>
        <taxon>Pseudomonadati</taxon>
        <taxon>Pseudomonadota</taxon>
        <taxon>Gammaproteobacteria</taxon>
        <taxon>Alteromonadales</taxon>
        <taxon>Colwelliaceae</taxon>
        <taxon>Litorilituus</taxon>
    </lineage>
</organism>
<keyword evidence="4 6" id="KW-0720">Serine protease</keyword>
<evidence type="ECO:0000256" key="4">
    <source>
        <dbReference type="ARBA" id="ARBA00022825"/>
    </source>
</evidence>
<comment type="similarity">
    <text evidence="1 6">Belongs to the peptidase S8 family.</text>
</comment>
<reference evidence="8 9" key="1">
    <citation type="submission" date="2019-01" db="EMBL/GenBank/DDBJ databases">
        <title>Litorilituus lipolytica sp. nov., isolated from intertidal sand of the Yellow Sea in China.</title>
        <authorList>
            <person name="Liu A."/>
        </authorList>
    </citation>
    <scope>NUCLEOTIDE SEQUENCE [LARGE SCALE GENOMIC DNA]</scope>
    <source>
        <strain evidence="8 9">RZ04</strain>
    </source>
</reference>
<dbReference type="InterPro" id="IPR050131">
    <property type="entry name" value="Peptidase_S8_subtilisin-like"/>
</dbReference>
<keyword evidence="3 6" id="KW-0378">Hydrolase</keyword>
<dbReference type="GO" id="GO:0004252">
    <property type="term" value="F:serine-type endopeptidase activity"/>
    <property type="evidence" value="ECO:0007669"/>
    <property type="project" value="UniProtKB-UniRule"/>
</dbReference>
<dbReference type="CDD" id="cd07487">
    <property type="entry name" value="Peptidases_S8_1"/>
    <property type="match status" value="1"/>
</dbReference>
<dbReference type="PROSITE" id="PS51892">
    <property type="entry name" value="SUBTILASE"/>
    <property type="match status" value="1"/>
</dbReference>
<dbReference type="RefSeq" id="WP_140605503.1">
    <property type="nucleotide sequence ID" value="NZ_SAWY01000040.1"/>
</dbReference>
<dbReference type="EMBL" id="SAWY01000040">
    <property type="protein sequence ID" value="TPH12555.1"/>
    <property type="molecule type" value="Genomic_DNA"/>
</dbReference>
<dbReference type="PANTHER" id="PTHR43806">
    <property type="entry name" value="PEPTIDASE S8"/>
    <property type="match status" value="1"/>
</dbReference>
<feature type="active site" description="Charge relay system" evidence="5 6">
    <location>
        <position position="185"/>
    </location>
</feature>
<dbReference type="PRINTS" id="PR00723">
    <property type="entry name" value="SUBTILISIN"/>
</dbReference>
<dbReference type="InterPro" id="IPR036852">
    <property type="entry name" value="Peptidase_S8/S53_dom_sf"/>
</dbReference>
<evidence type="ECO:0000256" key="6">
    <source>
        <dbReference type="PROSITE-ProRule" id="PRU01240"/>
    </source>
</evidence>
<dbReference type="Gene3D" id="3.40.50.200">
    <property type="entry name" value="Peptidase S8/S53 domain"/>
    <property type="match status" value="1"/>
</dbReference>
<dbReference type="PANTHER" id="PTHR43806:SF11">
    <property type="entry name" value="CEREVISIN-RELATED"/>
    <property type="match status" value="1"/>
</dbReference>
<feature type="active site" description="Charge relay system" evidence="5 6">
    <location>
        <position position="145"/>
    </location>
</feature>
<dbReference type="Proteomes" id="UP000315303">
    <property type="component" value="Unassembled WGS sequence"/>
</dbReference>
<accession>A0A502KQQ7</accession>
<dbReference type="OrthoDB" id="9795680at2"/>
<keyword evidence="2 6" id="KW-0645">Protease</keyword>
<feature type="domain" description="Peptidase S8/S53" evidence="7">
    <location>
        <begin position="136"/>
        <end position="431"/>
    </location>
</feature>
<evidence type="ECO:0000256" key="2">
    <source>
        <dbReference type="ARBA" id="ARBA00022670"/>
    </source>
</evidence>
<gene>
    <name evidence="8" type="ORF">EPA86_16575</name>
</gene>
<dbReference type="InterPro" id="IPR000209">
    <property type="entry name" value="Peptidase_S8/S53_dom"/>
</dbReference>
<dbReference type="InterPro" id="IPR015500">
    <property type="entry name" value="Peptidase_S8_subtilisin-rel"/>
</dbReference>
<evidence type="ECO:0000256" key="3">
    <source>
        <dbReference type="ARBA" id="ARBA00022801"/>
    </source>
</evidence>
<protein>
    <submittedName>
        <fullName evidence="8">Alkaline serine protease</fullName>
    </submittedName>
</protein>
<sequence>MLFESYKRFVKPLVILIIISLATGSYISTRISEQKNTTQSYIISAKDFSLLKESVGSLSLTPSHELPIINALAVELTAQQLSLLEEKVALYATPNYKVELAYANNGWRKGQRRWQPKSAVNDFIDATSAHQARNFGDAVTIGFLDTGLDQLSGLSTDLYGNDKAWGTYDAINNTLHNYDDEANGHGTHVASIAANSDFDIYGKLYGVAPNAALVGIKAFDYEGKATYADVIRGIEWAVQVKDQINLRVLNMSFSGPVRSLYWQDPLNQAVMKAWQSGIVVVASSGNKGPEPMTVGVPGNVPYIITVGAMTDFYTESQTQDDKLASFSSAGPTPSGFVKPDILAPGGHLSGLMSLDSEIVTQHPEFHDGGRYFEMSGTSQAAGVVSGVVALMLTDNPSLTPDDIKCRLMDSAYQALDTDGKLAYSVFQQGAGLVNAKAAIESSANGCANQTLDIAKDLAGENHYYGPANIDEKGNFYIEGLGEEYVWQHSQKSIDGSGLIWKNHFVSDGLIWKNSATTDGLIWKNNFETNVLVWDEKALVDGLIWKNSLKANEIATIAVNHWVEQE</sequence>
<name>A0A502KQQ7_9GAMM</name>
<dbReference type="SUPFAM" id="SSF52743">
    <property type="entry name" value="Subtilisin-like"/>
    <property type="match status" value="1"/>
</dbReference>
<evidence type="ECO:0000313" key="9">
    <source>
        <dbReference type="Proteomes" id="UP000315303"/>
    </source>
</evidence>
<evidence type="ECO:0000256" key="5">
    <source>
        <dbReference type="PIRSR" id="PIRSR615500-1"/>
    </source>
</evidence>
<evidence type="ECO:0000256" key="1">
    <source>
        <dbReference type="ARBA" id="ARBA00011073"/>
    </source>
</evidence>
<comment type="caution">
    <text evidence="8">The sequence shown here is derived from an EMBL/GenBank/DDBJ whole genome shotgun (WGS) entry which is preliminary data.</text>
</comment>
<dbReference type="Pfam" id="PF00082">
    <property type="entry name" value="Peptidase_S8"/>
    <property type="match status" value="1"/>
</dbReference>
<dbReference type="AlphaFoldDB" id="A0A502KQQ7"/>
<keyword evidence="9" id="KW-1185">Reference proteome</keyword>
<dbReference type="GO" id="GO:0006508">
    <property type="term" value="P:proteolysis"/>
    <property type="evidence" value="ECO:0007669"/>
    <property type="project" value="UniProtKB-KW"/>
</dbReference>
<proteinExistence type="inferred from homology"/>
<feature type="active site" description="Charge relay system" evidence="5 6">
    <location>
        <position position="378"/>
    </location>
</feature>
<evidence type="ECO:0000313" key="8">
    <source>
        <dbReference type="EMBL" id="TPH12555.1"/>
    </source>
</evidence>
<evidence type="ECO:0000259" key="7">
    <source>
        <dbReference type="Pfam" id="PF00082"/>
    </source>
</evidence>